<dbReference type="OMA" id="HINFFEC"/>
<protein>
    <submittedName>
        <fullName evidence="15">DBH-like monooxygenase protein 1</fullName>
    </submittedName>
</protein>
<dbReference type="Proteomes" id="UP000694843">
    <property type="component" value="Unplaced"/>
</dbReference>
<dbReference type="GO" id="GO:0004500">
    <property type="term" value="F:dopamine beta-monooxygenase activity"/>
    <property type="evidence" value="ECO:0007669"/>
    <property type="project" value="InterPro"/>
</dbReference>
<dbReference type="InterPro" id="IPR024548">
    <property type="entry name" value="Cu2_monoox_C"/>
</dbReference>
<dbReference type="InterPro" id="IPR014784">
    <property type="entry name" value="Cu2_ascorb_mOase-like_C"/>
</dbReference>
<evidence type="ECO:0000256" key="4">
    <source>
        <dbReference type="ARBA" id="ARBA00022723"/>
    </source>
</evidence>
<feature type="signal peptide" evidence="12">
    <location>
        <begin position="1"/>
        <end position="21"/>
    </location>
</feature>
<feature type="chain" id="PRO_5034085050" evidence="12">
    <location>
        <begin position="22"/>
        <end position="685"/>
    </location>
</feature>
<name>A0A8B7P1T2_HYAAZ</name>
<dbReference type="GO" id="GO:0005615">
    <property type="term" value="C:extracellular space"/>
    <property type="evidence" value="ECO:0007669"/>
    <property type="project" value="TreeGrafter"/>
</dbReference>
<evidence type="ECO:0000256" key="3">
    <source>
        <dbReference type="ARBA" id="ARBA00010676"/>
    </source>
</evidence>
<dbReference type="GO" id="GO:0030667">
    <property type="term" value="C:secretory granule membrane"/>
    <property type="evidence" value="ECO:0007669"/>
    <property type="project" value="TreeGrafter"/>
</dbReference>
<dbReference type="Gene3D" id="2.60.40.1210">
    <property type="entry name" value="Cellobiose dehydrogenase, cytochrome domain"/>
    <property type="match status" value="1"/>
</dbReference>
<keyword evidence="5 12" id="KW-0732">Signal</keyword>
<dbReference type="RefSeq" id="XP_018019972.1">
    <property type="nucleotide sequence ID" value="XM_018164483.2"/>
</dbReference>
<proteinExistence type="inferred from homology"/>
<evidence type="ECO:0000313" key="14">
    <source>
        <dbReference type="Proteomes" id="UP000694843"/>
    </source>
</evidence>
<evidence type="ECO:0000256" key="11">
    <source>
        <dbReference type="ARBA" id="ARBA00023180"/>
    </source>
</evidence>
<comment type="subcellular location">
    <subcellularLocation>
        <location evidence="2">Membrane</location>
    </subcellularLocation>
</comment>
<evidence type="ECO:0000256" key="7">
    <source>
        <dbReference type="ARBA" id="ARBA00023008"/>
    </source>
</evidence>
<dbReference type="SUPFAM" id="SSF49742">
    <property type="entry name" value="PHM/PNGase F"/>
    <property type="match status" value="2"/>
</dbReference>
<comment type="cofactor">
    <cofactor evidence="1">
        <name>Cu(2+)</name>
        <dbReference type="ChEBI" id="CHEBI:29036"/>
    </cofactor>
</comment>
<evidence type="ECO:0000256" key="12">
    <source>
        <dbReference type="SAM" id="SignalP"/>
    </source>
</evidence>
<dbReference type="InterPro" id="IPR008977">
    <property type="entry name" value="PHM/PNGase_F_dom_sf"/>
</dbReference>
<evidence type="ECO:0000256" key="6">
    <source>
        <dbReference type="ARBA" id="ARBA00023002"/>
    </source>
</evidence>
<dbReference type="OrthoDB" id="10003276at2759"/>
<dbReference type="InterPro" id="IPR045266">
    <property type="entry name" value="DOH_DOMON"/>
</dbReference>
<evidence type="ECO:0000256" key="8">
    <source>
        <dbReference type="ARBA" id="ARBA00023033"/>
    </source>
</evidence>
<dbReference type="InterPro" id="IPR028460">
    <property type="entry name" value="Tbh/DBH"/>
</dbReference>
<keyword evidence="11" id="KW-0325">Glycoprotein</keyword>
<reference evidence="15" key="1">
    <citation type="submission" date="2025-08" db="UniProtKB">
        <authorList>
            <consortium name="RefSeq"/>
        </authorList>
    </citation>
    <scope>IDENTIFICATION</scope>
    <source>
        <tissue evidence="15">Whole organism</tissue>
    </source>
</reference>
<dbReference type="Gene3D" id="2.60.120.310">
    <property type="entry name" value="Copper type II, ascorbate-dependent monooxygenase, N-terminal domain"/>
    <property type="match status" value="1"/>
</dbReference>
<evidence type="ECO:0000256" key="10">
    <source>
        <dbReference type="ARBA" id="ARBA00023157"/>
    </source>
</evidence>
<keyword evidence="6" id="KW-0560">Oxidoreductase</keyword>
<dbReference type="SUPFAM" id="SSF49344">
    <property type="entry name" value="CBD9-like"/>
    <property type="match status" value="1"/>
</dbReference>
<evidence type="ECO:0000256" key="1">
    <source>
        <dbReference type="ARBA" id="ARBA00001973"/>
    </source>
</evidence>
<organism evidence="14 15">
    <name type="scientific">Hyalella azteca</name>
    <name type="common">Amphipod</name>
    <dbReference type="NCBI Taxonomy" id="294128"/>
    <lineage>
        <taxon>Eukaryota</taxon>
        <taxon>Metazoa</taxon>
        <taxon>Ecdysozoa</taxon>
        <taxon>Arthropoda</taxon>
        <taxon>Crustacea</taxon>
        <taxon>Multicrustacea</taxon>
        <taxon>Malacostraca</taxon>
        <taxon>Eumalacostraca</taxon>
        <taxon>Peracarida</taxon>
        <taxon>Amphipoda</taxon>
        <taxon>Senticaudata</taxon>
        <taxon>Talitrida</taxon>
        <taxon>Talitroidea</taxon>
        <taxon>Hyalellidae</taxon>
        <taxon>Hyalella</taxon>
    </lineage>
</organism>
<dbReference type="KEGG" id="hazt:108676408"/>
<dbReference type="FunFam" id="2.60.40.1210:FF:000001">
    <property type="entry name" value="Monooxygenase, DBH-like 1, like"/>
    <property type="match status" value="1"/>
</dbReference>
<evidence type="ECO:0000313" key="15">
    <source>
        <dbReference type="RefSeq" id="XP_018019972.1"/>
    </source>
</evidence>
<dbReference type="InterPro" id="IPR036939">
    <property type="entry name" value="Cu2_ascorb_mOase_N_sf"/>
</dbReference>
<dbReference type="SMART" id="SM00664">
    <property type="entry name" value="DoH"/>
    <property type="match status" value="1"/>
</dbReference>
<dbReference type="GO" id="GO:0042420">
    <property type="term" value="P:dopamine catabolic process"/>
    <property type="evidence" value="ECO:0007669"/>
    <property type="project" value="TreeGrafter"/>
</dbReference>
<dbReference type="GO" id="GO:0005507">
    <property type="term" value="F:copper ion binding"/>
    <property type="evidence" value="ECO:0007669"/>
    <property type="project" value="InterPro"/>
</dbReference>
<dbReference type="PANTHER" id="PTHR10157:SF23">
    <property type="entry name" value="MOXD1 HOMOLOG 1"/>
    <property type="match status" value="1"/>
</dbReference>
<dbReference type="InterPro" id="IPR000945">
    <property type="entry name" value="DBH-like"/>
</dbReference>
<dbReference type="AlphaFoldDB" id="A0A8B7P1T2"/>
<dbReference type="FunFam" id="2.60.120.230:FF:000001">
    <property type="entry name" value="Monooxygenase, DBH-like 1"/>
    <property type="match status" value="1"/>
</dbReference>
<dbReference type="PANTHER" id="PTHR10157">
    <property type="entry name" value="DOPAMINE BETA HYDROXYLASE RELATED"/>
    <property type="match status" value="1"/>
</dbReference>
<dbReference type="PROSITE" id="PS50836">
    <property type="entry name" value="DOMON"/>
    <property type="match status" value="1"/>
</dbReference>
<keyword evidence="10" id="KW-1015">Disulfide bond</keyword>
<dbReference type="GeneID" id="108676408"/>
<dbReference type="Pfam" id="PF01082">
    <property type="entry name" value="Cu2_monooxygen"/>
    <property type="match status" value="1"/>
</dbReference>
<comment type="similarity">
    <text evidence="3">Belongs to the copper type II ascorbate-dependent monooxygenase family.</text>
</comment>
<sequence>MALTVGAKATLLALCCTVATALSTGHHPDADDDVLHRHVRDEGTSHHPDMDVHEPLIHSVQLDDEGRYVLSWTPLDDDVIFEVQVAALGYVGLGFSPTGGMTGADIILGWVTEDGNVTLTDRYAKGDGSPLLDASQDVTLMSGRRNATHTTMRFSRPWVTCDDLHDLPITADTVRVIYAFDDEIPDASAPNLPYHDHRGTKSLYLKEAPVEMPPASGDVLHWEVLAPNVHLPNNLTTLYWCKLFRMPELRTKHHFIASEPVISKVNKQYVHHMLFYECHIDDSSSRLQRYVDQPGVQCYGPDMPLSWYRCGRPLVAWGTGGEGEALPPHVGTPLGEEWNGATYFMLEIHYNNPTMTPDVIDSSGLRLFYTSTLRQHDSGTLELGLPPRPTLIVPPQSAEFRAVGHCSPACTSQALPAGGLQVLAGILHAHLLGRAVTLRHIRDGKELPPILADHHYDFNYQQKRQLAKEVTILPGDHLIVTCSYDSTHRLQPTFGGLSTNEEMCLVYLTVYPRPALSKCQSEPDMPAVFHSVGVESFYPETGGTKMSLPNRALGAGSQEERMKNMAAMEEAQYRKMVASKNTDMHVNDIIFYQLWNETIIKEPYALQNMTFLQLLNERNLWQDPKILADFQRASSDSTFVQEFCLDSKMKQLAEPSLHHYPVFEPYVAPAKDCVAAKQHPKEITG</sequence>
<keyword evidence="14" id="KW-1185">Reference proteome</keyword>
<dbReference type="GO" id="GO:0006589">
    <property type="term" value="P:octopamine biosynthetic process"/>
    <property type="evidence" value="ECO:0007669"/>
    <property type="project" value="TreeGrafter"/>
</dbReference>
<feature type="domain" description="DOMON" evidence="13">
    <location>
        <begin position="66"/>
        <end position="181"/>
    </location>
</feature>
<accession>A0A8B7P1T2</accession>
<dbReference type="Gene3D" id="2.60.120.230">
    <property type="match status" value="1"/>
</dbReference>
<dbReference type="FunFam" id="2.60.120.310:FF:000004">
    <property type="entry name" value="DBH-like monooxygenase protein 1"/>
    <property type="match status" value="1"/>
</dbReference>
<dbReference type="CDD" id="cd09631">
    <property type="entry name" value="DOMON_DOH"/>
    <property type="match status" value="1"/>
</dbReference>
<evidence type="ECO:0000256" key="5">
    <source>
        <dbReference type="ARBA" id="ARBA00022729"/>
    </source>
</evidence>
<dbReference type="InterPro" id="IPR000323">
    <property type="entry name" value="Cu2_ascorb_mOase_N"/>
</dbReference>
<evidence type="ECO:0000256" key="9">
    <source>
        <dbReference type="ARBA" id="ARBA00023136"/>
    </source>
</evidence>
<keyword evidence="9" id="KW-0472">Membrane</keyword>
<dbReference type="PRINTS" id="PR00767">
    <property type="entry name" value="DBMONOXGNASE"/>
</dbReference>
<evidence type="ECO:0000256" key="2">
    <source>
        <dbReference type="ARBA" id="ARBA00004370"/>
    </source>
</evidence>
<dbReference type="GO" id="GO:0042421">
    <property type="term" value="P:norepinephrine biosynthetic process"/>
    <property type="evidence" value="ECO:0007669"/>
    <property type="project" value="TreeGrafter"/>
</dbReference>
<gene>
    <name evidence="15" type="primary">LOC108676408</name>
</gene>
<keyword evidence="7" id="KW-0186">Copper</keyword>
<dbReference type="Pfam" id="PF03712">
    <property type="entry name" value="Cu2_monoox_C"/>
    <property type="match status" value="1"/>
</dbReference>
<dbReference type="InterPro" id="IPR005018">
    <property type="entry name" value="DOMON_domain"/>
</dbReference>
<dbReference type="Pfam" id="PF03351">
    <property type="entry name" value="DOMON"/>
    <property type="match status" value="1"/>
</dbReference>
<evidence type="ECO:0000259" key="13">
    <source>
        <dbReference type="PROSITE" id="PS50836"/>
    </source>
</evidence>
<keyword evidence="4" id="KW-0479">Metal-binding</keyword>
<keyword evidence="8" id="KW-0503">Monooxygenase</keyword>